<dbReference type="RefSeq" id="WP_004418426.1">
    <property type="nucleotide sequence ID" value="NZ_ACZV01000005.1"/>
</dbReference>
<accession>F9SY11</accession>
<evidence type="ECO:0000313" key="1">
    <source>
        <dbReference type="EMBL" id="EGU46157.1"/>
    </source>
</evidence>
<dbReference type="PATRIC" id="fig|675816.5.peg.3797"/>
<evidence type="ECO:0000313" key="2">
    <source>
        <dbReference type="Proteomes" id="UP000002817"/>
    </source>
</evidence>
<dbReference type="Proteomes" id="UP000002817">
    <property type="component" value="Unassembled WGS sequence"/>
</dbReference>
<dbReference type="EMBL" id="AFWH01000070">
    <property type="protein sequence ID" value="EGU46157.1"/>
    <property type="molecule type" value="Genomic_DNA"/>
</dbReference>
<gene>
    <name evidence="1" type="ORF">VIOR3934_17202</name>
</gene>
<reference evidence="1 2" key="1">
    <citation type="journal article" date="2012" name="Int. J. Syst. Evol. Microbiol.">
        <title>Vibrio caribbeanicus sp. nov., isolated from the marine sponge Scleritoderma cyanea.</title>
        <authorList>
            <person name="Hoffmann M."/>
            <person name="Monday S.R."/>
            <person name="Allard M.W."/>
            <person name="Strain E.A."/>
            <person name="Whittaker P."/>
            <person name="Naum M."/>
            <person name="McCarthy P.J."/>
            <person name="Lopez J.V."/>
            <person name="Fischer M."/>
            <person name="Brown E.W."/>
        </authorList>
    </citation>
    <scope>NUCLEOTIDE SEQUENCE [LARGE SCALE GENOMIC DNA]</scope>
    <source>
        <strain evidence="2">CIP 102891 / ATCC 33934</strain>
    </source>
</reference>
<comment type="caution">
    <text evidence="1">The sequence shown here is derived from an EMBL/GenBank/DDBJ whole genome shotgun (WGS) entry which is preliminary data.</text>
</comment>
<sequence>MMIQVDKIEDIKSILRNAAQNESTVAYSRIYQVFDEGTDSSIVWETFEEACGQLADSRVAIYGALLATKATGLPQNGFFDVFMNMRNEEYIHITRGEVSTSSAIPFEMREAIVALERERVYAHCIS</sequence>
<organism evidence="1 2">
    <name type="scientific">Vibrio orientalis CIP 102891 = ATCC 33934</name>
    <dbReference type="NCBI Taxonomy" id="675816"/>
    <lineage>
        <taxon>Bacteria</taxon>
        <taxon>Pseudomonadati</taxon>
        <taxon>Pseudomonadota</taxon>
        <taxon>Gammaproteobacteria</taxon>
        <taxon>Vibrionales</taxon>
        <taxon>Vibrionaceae</taxon>
        <taxon>Vibrio</taxon>
        <taxon>Vibrio oreintalis group</taxon>
    </lineage>
</organism>
<proteinExistence type="predicted"/>
<protein>
    <submittedName>
        <fullName evidence="1">Uncharacterized protein</fullName>
    </submittedName>
</protein>
<dbReference type="AlphaFoldDB" id="F9SY11"/>
<dbReference type="OrthoDB" id="7068924at2"/>
<name>F9SY11_VIBOR</name>